<dbReference type="EMBL" id="VOHE01000003">
    <property type="protein sequence ID" value="TWT19903.1"/>
    <property type="molecule type" value="Genomic_DNA"/>
</dbReference>
<dbReference type="Proteomes" id="UP000315949">
    <property type="component" value="Unassembled WGS sequence"/>
</dbReference>
<comment type="caution">
    <text evidence="1">The sequence shown here is derived from an EMBL/GenBank/DDBJ whole genome shotgun (WGS) entry which is preliminary data.</text>
</comment>
<keyword evidence="2" id="KW-1185">Reference proteome</keyword>
<accession>A0A5C5U0D8</accession>
<gene>
    <name evidence="1" type="ORF">FQY79_07230</name>
</gene>
<evidence type="ECO:0008006" key="3">
    <source>
        <dbReference type="Google" id="ProtNLM"/>
    </source>
</evidence>
<dbReference type="AlphaFoldDB" id="A0A5C5U0D8"/>
<evidence type="ECO:0000313" key="2">
    <source>
        <dbReference type="Proteomes" id="UP000315949"/>
    </source>
</evidence>
<dbReference type="OrthoDB" id="7775479at2"/>
<reference evidence="1 2" key="1">
    <citation type="submission" date="2019-07" db="EMBL/GenBank/DDBJ databases">
        <title>Luteimonas sp. YD-1 nov., isolated from acidic soil.</title>
        <authorList>
            <person name="Zhou J."/>
        </authorList>
    </citation>
    <scope>NUCLEOTIDE SEQUENCE [LARGE SCALE GENOMIC DNA]</scope>
    <source>
        <strain evidence="1 2">YD-1</strain>
    </source>
</reference>
<name>A0A5C5U0D8_9GAMM</name>
<proteinExistence type="predicted"/>
<protein>
    <recommendedName>
        <fullName evidence="3">KTSC domain-containing protein</fullName>
    </recommendedName>
</protein>
<organism evidence="1 2">
    <name type="scientific">Luteimonas wenzhouensis</name>
    <dbReference type="NCBI Taxonomy" id="2599615"/>
    <lineage>
        <taxon>Bacteria</taxon>
        <taxon>Pseudomonadati</taxon>
        <taxon>Pseudomonadota</taxon>
        <taxon>Gammaproteobacteria</taxon>
        <taxon>Lysobacterales</taxon>
        <taxon>Lysobacteraceae</taxon>
        <taxon>Luteimonas</taxon>
    </lineage>
</organism>
<sequence length="75" mass="8471">MQPYRSTGGDSGIVAYACGPGWIDIRFRRGGTYRYDARHPGALHVMQMQRLAEAGTGLNTYLNRYVRDDYAARLD</sequence>
<evidence type="ECO:0000313" key="1">
    <source>
        <dbReference type="EMBL" id="TWT19903.1"/>
    </source>
</evidence>